<dbReference type="RefSeq" id="WP_237872003.1">
    <property type="nucleotide sequence ID" value="NZ_JAKLTY010000008.1"/>
</dbReference>
<dbReference type="EMBL" id="JAKLTY010000008">
    <property type="protein sequence ID" value="MCG2627758.1"/>
    <property type="molecule type" value="Genomic_DNA"/>
</dbReference>
<evidence type="ECO:0000313" key="3">
    <source>
        <dbReference type="Proteomes" id="UP001139012"/>
    </source>
</evidence>
<gene>
    <name evidence="2" type="ORF">L6637_22905</name>
    <name evidence="1" type="ORF">L6654_14075</name>
</gene>
<dbReference type="Proteomes" id="UP001139012">
    <property type="component" value="Unassembled WGS sequence"/>
</dbReference>
<dbReference type="Proteomes" id="UP001139054">
    <property type="component" value="Unassembled WGS sequence"/>
</dbReference>
<reference evidence="1" key="1">
    <citation type="submission" date="2022-01" db="EMBL/GenBank/DDBJ databases">
        <title>Genome sequnece data of strain Bradyrhizobium sp. nov.</title>
        <authorList>
            <person name="Zhang J."/>
        </authorList>
    </citation>
    <scope>NUCLEOTIDE SEQUENCE</scope>
    <source>
        <strain evidence="2">WYCCWR 12774</strain>
        <strain evidence="1">WYCCWR 13023</strain>
    </source>
</reference>
<evidence type="ECO:0000313" key="2">
    <source>
        <dbReference type="EMBL" id="MCG2669819.1"/>
    </source>
</evidence>
<organism evidence="1 4">
    <name type="scientific">Bradyrhizobium zhengyangense</name>
    <dbReference type="NCBI Taxonomy" id="2911009"/>
    <lineage>
        <taxon>Bacteria</taxon>
        <taxon>Pseudomonadati</taxon>
        <taxon>Pseudomonadota</taxon>
        <taxon>Alphaproteobacteria</taxon>
        <taxon>Hyphomicrobiales</taxon>
        <taxon>Nitrobacteraceae</taxon>
        <taxon>Bradyrhizobium</taxon>
    </lineage>
</organism>
<keyword evidence="3" id="KW-1185">Reference proteome</keyword>
<evidence type="ECO:0000313" key="4">
    <source>
        <dbReference type="Proteomes" id="UP001139054"/>
    </source>
</evidence>
<dbReference type="EMBL" id="JAKLUA010000007">
    <property type="protein sequence ID" value="MCG2669819.1"/>
    <property type="molecule type" value="Genomic_DNA"/>
</dbReference>
<proteinExistence type="predicted"/>
<evidence type="ECO:0000313" key="1">
    <source>
        <dbReference type="EMBL" id="MCG2627758.1"/>
    </source>
</evidence>
<name>A0A9X1RB12_9BRAD</name>
<accession>A0A9X1RB12</accession>
<dbReference type="AlphaFoldDB" id="A0A9X1RB12"/>
<sequence length="174" mass="19974">MPLAVLVEGLESNPIVLLDPILLKGEDLPGQLDAALDAYNAAHVVSRATSALLWYDDRPNQTFEYFRDERAVRAQRFRETISLTGFHTCSSGRRYWYYGKCVGWLPGKRTYWEARLFHHDKKFVFDGPLTSLDVLAKFDGEFLGMDLDVGMLKALAEPQLFEAIEDWDRKLEVK</sequence>
<protein>
    <submittedName>
        <fullName evidence="1">Uncharacterized protein</fullName>
    </submittedName>
</protein>
<comment type="caution">
    <text evidence="1">The sequence shown here is derived from an EMBL/GenBank/DDBJ whole genome shotgun (WGS) entry which is preliminary data.</text>
</comment>